<evidence type="ECO:0000313" key="3">
    <source>
        <dbReference type="Proteomes" id="UP000002488"/>
    </source>
</evidence>
<gene>
    <name evidence="2" type="ORF">GL50581_4033</name>
</gene>
<evidence type="ECO:0000256" key="1">
    <source>
        <dbReference type="SAM" id="SignalP"/>
    </source>
</evidence>
<comment type="caution">
    <text evidence="2">The sequence shown here is derived from an EMBL/GenBank/DDBJ whole genome shotgun (WGS) entry which is preliminary data.</text>
</comment>
<keyword evidence="1" id="KW-0732">Signal</keyword>
<accession>C6LZ04</accession>
<dbReference type="EMBL" id="ACGJ01002918">
    <property type="protein sequence ID" value="EES98738.1"/>
    <property type="molecule type" value="Genomic_DNA"/>
</dbReference>
<proteinExistence type="predicted"/>
<dbReference type="AlphaFoldDB" id="C6LZ04"/>
<reference evidence="2 3" key="1">
    <citation type="journal article" date="2009" name="PLoS Pathog.">
        <title>Draft genome sequencing of giardia intestinalis assemblage B isolate GS: is human giardiasis caused by two different species?</title>
        <authorList>
            <person name="Franzen O."/>
            <person name="Jerlstrom-Hultqvist J."/>
            <person name="Castro E."/>
            <person name="Sherwood E."/>
            <person name="Ankarklev J."/>
            <person name="Reiner D.S."/>
            <person name="Palm D."/>
            <person name="Andersson J.O."/>
            <person name="Andersson B."/>
            <person name="Svard S.G."/>
        </authorList>
    </citation>
    <scope>NUCLEOTIDE SEQUENCE [LARGE SCALE GENOMIC DNA]</scope>
    <source>
        <strain evidence="3">ATCC 50581 / GS clone H7</strain>
    </source>
</reference>
<feature type="signal peptide" evidence="1">
    <location>
        <begin position="1"/>
        <end position="19"/>
    </location>
</feature>
<evidence type="ECO:0000313" key="2">
    <source>
        <dbReference type="EMBL" id="EES98738.1"/>
    </source>
</evidence>
<dbReference type="VEuPathDB" id="GiardiaDB:GL50581_4033"/>
<sequence length="259" mass="28307">MRVLISLLLLVEADPSCLTFLSINFCCSGRSSSNTGSVRKTFCMVFTILRASVLLFWACSLVHRALFFVGVAGTDPGEPTEPGLLGRNTDETGVGLGSIISFRPVSVNFGSVTPISAKNSSGSIVALPLECLNVSPIECSLKWVMSVLCMSPRRGLFRADGDRSLQRAPVRENGFTGLSNASESIRISGLVFIMVEMLGQIDERRHRSIRSWAGKCTVSSDSKATCTLLIYLIILHKLEKFVTNGVTIRLREKWNSVRI</sequence>
<protein>
    <recommendedName>
        <fullName evidence="4">Secreted protein</fullName>
    </recommendedName>
</protein>
<dbReference type="Proteomes" id="UP000002488">
    <property type="component" value="Unassembled WGS sequence"/>
</dbReference>
<feature type="chain" id="PRO_5002968046" description="Secreted protein" evidence="1">
    <location>
        <begin position="20"/>
        <end position="259"/>
    </location>
</feature>
<evidence type="ECO:0008006" key="4">
    <source>
        <dbReference type="Google" id="ProtNLM"/>
    </source>
</evidence>
<organism evidence="2 3">
    <name type="scientific">Giardia intestinalis (strain ATCC 50581 / GS clone H7)</name>
    <name type="common">Giardia lamblia</name>
    <dbReference type="NCBI Taxonomy" id="598745"/>
    <lineage>
        <taxon>Eukaryota</taxon>
        <taxon>Metamonada</taxon>
        <taxon>Diplomonadida</taxon>
        <taxon>Hexamitidae</taxon>
        <taxon>Giardiinae</taxon>
        <taxon>Giardia</taxon>
    </lineage>
</organism>
<name>C6LZ04_GIAIB</name>